<dbReference type="PRINTS" id="PR00792">
    <property type="entry name" value="PEPSIN"/>
</dbReference>
<dbReference type="SUPFAM" id="SSF50630">
    <property type="entry name" value="Acid proteases"/>
    <property type="match status" value="1"/>
</dbReference>
<dbReference type="Gene3D" id="2.40.70.10">
    <property type="entry name" value="Acid Proteases"/>
    <property type="match status" value="2"/>
</dbReference>
<accession>A0ABR4NIC0</accession>
<proteinExistence type="inferred from homology"/>
<sequence>MAFPLGAACTVALAAAAGAQGVHAALAQSGSVSADGVARRSSIRLPFDAVLRASNAATTGASNLYQTLAATIQLGTPPVTLSVVLDTGSPSFWVTSALCVQGNGCQAARKQLYNPNKSSTAASTGLVAQRSYGDGTSVQFEIFNDTLSIAGVDVPNQPVGAAVYFKDPTHAATDGLIGLAPPNVRDPVGVFGNLRSAFTRSMVSFYYNRKVISIDASGLVPNAGEITFGEPNRDRMAGEFAWLPINSTAPYWQTVVDSMTVNGVTAQANVQALIDTGTTDAIITPALFALVTRAIGSSLNVTTQVFDCSVAKSLPPITFRMSGMDFLIPWQNQVIVKNGVCYTIFSQGSATEMILGASFQRGFYTTFNFDNSSIGIARLAEDQTGSYDPFEGNMGSTKNGAGRARSGSVAALASLVVALAAGIALL</sequence>
<gene>
    <name evidence="4" type="ORF">HK105_200900</name>
</gene>
<evidence type="ECO:0000259" key="3">
    <source>
        <dbReference type="PROSITE" id="PS51767"/>
    </source>
</evidence>
<dbReference type="EMBL" id="JADGIZ020000003">
    <property type="protein sequence ID" value="KAL2919257.1"/>
    <property type="molecule type" value="Genomic_DNA"/>
</dbReference>
<reference evidence="4 5" key="1">
    <citation type="submission" date="2023-09" db="EMBL/GenBank/DDBJ databases">
        <title>Pangenome analysis of Batrachochytrium dendrobatidis and related Chytrids.</title>
        <authorList>
            <person name="Yacoub M.N."/>
            <person name="Stajich J.E."/>
            <person name="James T.Y."/>
        </authorList>
    </citation>
    <scope>NUCLEOTIDE SEQUENCE [LARGE SCALE GENOMIC DNA]</scope>
    <source>
        <strain evidence="4 5">JEL0888</strain>
    </source>
</reference>
<dbReference type="Pfam" id="PF00026">
    <property type="entry name" value="Asp"/>
    <property type="match status" value="1"/>
</dbReference>
<dbReference type="PROSITE" id="PS51767">
    <property type="entry name" value="PEPTIDASE_A1"/>
    <property type="match status" value="1"/>
</dbReference>
<evidence type="ECO:0000313" key="5">
    <source>
        <dbReference type="Proteomes" id="UP001527925"/>
    </source>
</evidence>
<dbReference type="InterPro" id="IPR034164">
    <property type="entry name" value="Pepsin-like_dom"/>
</dbReference>
<dbReference type="InterPro" id="IPR033121">
    <property type="entry name" value="PEPTIDASE_A1"/>
</dbReference>
<organism evidence="4 5">
    <name type="scientific">Polyrhizophydium stewartii</name>
    <dbReference type="NCBI Taxonomy" id="2732419"/>
    <lineage>
        <taxon>Eukaryota</taxon>
        <taxon>Fungi</taxon>
        <taxon>Fungi incertae sedis</taxon>
        <taxon>Chytridiomycota</taxon>
        <taxon>Chytridiomycota incertae sedis</taxon>
        <taxon>Chytridiomycetes</taxon>
        <taxon>Rhizophydiales</taxon>
        <taxon>Rhizophydiales incertae sedis</taxon>
        <taxon>Polyrhizophydium</taxon>
    </lineage>
</organism>
<dbReference type="Proteomes" id="UP001527925">
    <property type="component" value="Unassembled WGS sequence"/>
</dbReference>
<dbReference type="PANTHER" id="PTHR47966">
    <property type="entry name" value="BETA-SITE APP-CLEAVING ENZYME, ISOFORM A-RELATED"/>
    <property type="match status" value="1"/>
</dbReference>
<feature type="signal peptide" evidence="2">
    <location>
        <begin position="1"/>
        <end position="24"/>
    </location>
</feature>
<name>A0ABR4NIC0_9FUNG</name>
<evidence type="ECO:0000313" key="4">
    <source>
        <dbReference type="EMBL" id="KAL2919257.1"/>
    </source>
</evidence>
<feature type="chain" id="PRO_5045241913" description="Peptidase A1 domain-containing protein" evidence="2">
    <location>
        <begin position="25"/>
        <end position="426"/>
    </location>
</feature>
<dbReference type="PANTHER" id="PTHR47966:SF51">
    <property type="entry name" value="BETA-SITE APP-CLEAVING ENZYME, ISOFORM A-RELATED"/>
    <property type="match status" value="1"/>
</dbReference>
<evidence type="ECO:0000256" key="2">
    <source>
        <dbReference type="SAM" id="SignalP"/>
    </source>
</evidence>
<dbReference type="InterPro" id="IPR001461">
    <property type="entry name" value="Aspartic_peptidase_A1"/>
</dbReference>
<dbReference type="CDD" id="cd05471">
    <property type="entry name" value="pepsin_like"/>
    <property type="match status" value="1"/>
</dbReference>
<comment type="caution">
    <text evidence="4">The sequence shown here is derived from an EMBL/GenBank/DDBJ whole genome shotgun (WGS) entry which is preliminary data.</text>
</comment>
<keyword evidence="2" id="KW-0732">Signal</keyword>
<evidence type="ECO:0000256" key="1">
    <source>
        <dbReference type="ARBA" id="ARBA00007447"/>
    </source>
</evidence>
<dbReference type="InterPro" id="IPR021109">
    <property type="entry name" value="Peptidase_aspartic_dom_sf"/>
</dbReference>
<protein>
    <recommendedName>
        <fullName evidence="3">Peptidase A1 domain-containing protein</fullName>
    </recommendedName>
</protein>
<keyword evidence="5" id="KW-1185">Reference proteome</keyword>
<comment type="similarity">
    <text evidence="1">Belongs to the peptidase A1 family.</text>
</comment>
<feature type="domain" description="Peptidase A1" evidence="3">
    <location>
        <begin position="68"/>
        <end position="377"/>
    </location>
</feature>